<evidence type="ECO:0000256" key="6">
    <source>
        <dbReference type="ARBA" id="ARBA00022927"/>
    </source>
</evidence>
<sequence length="81" mass="8037">MVAGGAPPRGSAAAAANMRRRRAAGGGAAAAGGGASTMLQFYTDDATGAKMSPNTVLFMSIGLSAVVALLHVVGKLYFVPR</sequence>
<dbReference type="OMA" id="FITSVFM"/>
<dbReference type="InterPro" id="IPR016482">
    <property type="entry name" value="SecG/Sec61-beta/Sbh"/>
</dbReference>
<reference evidence="12" key="2">
    <citation type="submission" date="2021-05" db="UniProtKB">
        <authorList>
            <consortium name="EnsemblPlants"/>
        </authorList>
    </citation>
    <scope>IDENTIFICATION</scope>
    <source>
        <strain evidence="12">subsp. malaccensis</strain>
    </source>
</reference>
<evidence type="ECO:0000256" key="4">
    <source>
        <dbReference type="ARBA" id="ARBA00022692"/>
    </source>
</evidence>
<dbReference type="Pfam" id="PF03911">
    <property type="entry name" value="Sec61_beta"/>
    <property type="match status" value="1"/>
</dbReference>
<dbReference type="InterPro" id="IPR030671">
    <property type="entry name" value="Sec61-beta/Sbh"/>
</dbReference>
<evidence type="ECO:0000256" key="10">
    <source>
        <dbReference type="SAM" id="Phobius"/>
    </source>
</evidence>
<proteinExistence type="inferred from homology"/>
<keyword evidence="8" id="KW-0811">Translocation</keyword>
<dbReference type="AlphaFoldDB" id="A0A804KFZ8"/>
<keyword evidence="13" id="KW-1185">Reference proteome</keyword>
<gene>
    <name evidence="11" type="ORF">GSMUA_223080.1</name>
</gene>
<comment type="subcellular location">
    <subcellularLocation>
        <location evidence="1">Endoplasmic reticulum membrane</location>
        <topology evidence="1">Single-pass membrane protein</topology>
    </subcellularLocation>
</comment>
<dbReference type="Gramene" id="Ma09_t04680.1">
    <property type="protein sequence ID" value="Ma09_p04680.1"/>
    <property type="gene ID" value="Ma09_g04680"/>
</dbReference>
<dbReference type="PANTHER" id="PTHR13509">
    <property type="entry name" value="SEC61 SUBUNIT BETA"/>
    <property type="match status" value="1"/>
</dbReference>
<accession>A0A804KFZ8</accession>
<evidence type="ECO:0000256" key="5">
    <source>
        <dbReference type="ARBA" id="ARBA00022824"/>
    </source>
</evidence>
<evidence type="ECO:0000256" key="7">
    <source>
        <dbReference type="ARBA" id="ARBA00022989"/>
    </source>
</evidence>
<evidence type="ECO:0000256" key="3">
    <source>
        <dbReference type="ARBA" id="ARBA00022448"/>
    </source>
</evidence>
<dbReference type="Gramene" id="Ma09_t04680.2">
    <property type="protein sequence ID" value="Ma09_p04680.2"/>
    <property type="gene ID" value="Ma09_g04680"/>
</dbReference>
<dbReference type="EnsemblPlants" id="Ma09_t04680.2">
    <property type="protein sequence ID" value="Ma09_p04680.2"/>
    <property type="gene ID" value="Ma09_g04680"/>
</dbReference>
<evidence type="ECO:0000313" key="11">
    <source>
        <dbReference type="EMBL" id="CAG1834203.1"/>
    </source>
</evidence>
<evidence type="ECO:0000313" key="12">
    <source>
        <dbReference type="EnsemblPlants" id="Ma09_p04680.1"/>
    </source>
</evidence>
<evidence type="ECO:0000256" key="9">
    <source>
        <dbReference type="ARBA" id="ARBA00023136"/>
    </source>
</evidence>
<evidence type="ECO:0000313" key="13">
    <source>
        <dbReference type="Proteomes" id="UP000012960"/>
    </source>
</evidence>
<comment type="similarity">
    <text evidence="2">Belongs to the SEC61-beta family.</text>
</comment>
<keyword evidence="5" id="KW-0256">Endoplasmic reticulum</keyword>
<dbReference type="GO" id="GO:0006616">
    <property type="term" value="P:SRP-dependent cotranslational protein targeting to membrane, translocation"/>
    <property type="evidence" value="ECO:0000318"/>
    <property type="project" value="GO_Central"/>
</dbReference>
<dbReference type="OrthoDB" id="5401193at2759"/>
<keyword evidence="7 10" id="KW-1133">Transmembrane helix</keyword>
<reference evidence="11" key="1">
    <citation type="submission" date="2021-03" db="EMBL/GenBank/DDBJ databases">
        <authorList>
            <consortium name="Genoscope - CEA"/>
            <person name="William W."/>
        </authorList>
    </citation>
    <scope>NUCLEOTIDE SEQUENCE</scope>
    <source>
        <strain evidence="11">Doubled-haploid Pahang</strain>
    </source>
</reference>
<dbReference type="EnsemblPlants" id="Ma09_t04680.1">
    <property type="protein sequence ID" value="Ma09_p04680.1"/>
    <property type="gene ID" value="Ma09_g04680"/>
</dbReference>
<dbReference type="GO" id="GO:0005784">
    <property type="term" value="C:Sec61 translocon complex"/>
    <property type="evidence" value="ECO:0007669"/>
    <property type="project" value="InterPro"/>
</dbReference>
<keyword evidence="4 10" id="KW-0812">Transmembrane</keyword>
<evidence type="ECO:0000256" key="1">
    <source>
        <dbReference type="ARBA" id="ARBA00004389"/>
    </source>
</evidence>
<keyword evidence="9 10" id="KW-0472">Membrane</keyword>
<keyword evidence="6" id="KW-0653">Protein transport</keyword>
<protein>
    <submittedName>
        <fullName evidence="11">(wild Malaysian banana) hypothetical protein</fullName>
    </submittedName>
</protein>
<name>A0A804KFZ8_MUSAM</name>
<dbReference type="GO" id="GO:0005789">
    <property type="term" value="C:endoplasmic reticulum membrane"/>
    <property type="evidence" value="ECO:0000318"/>
    <property type="project" value="GO_Central"/>
</dbReference>
<dbReference type="GO" id="GO:0031204">
    <property type="term" value="P:post-translational protein targeting to membrane, translocation"/>
    <property type="evidence" value="ECO:0000318"/>
    <property type="project" value="GO_Central"/>
</dbReference>
<dbReference type="GO" id="GO:0005085">
    <property type="term" value="F:guanyl-nucleotide exchange factor activity"/>
    <property type="evidence" value="ECO:0000318"/>
    <property type="project" value="GO_Central"/>
</dbReference>
<dbReference type="Proteomes" id="UP000012960">
    <property type="component" value="Unplaced"/>
</dbReference>
<evidence type="ECO:0000256" key="8">
    <source>
        <dbReference type="ARBA" id="ARBA00023010"/>
    </source>
</evidence>
<evidence type="ECO:0000256" key="2">
    <source>
        <dbReference type="ARBA" id="ARBA00006103"/>
    </source>
</evidence>
<dbReference type="EMBL" id="HG996474">
    <property type="protein sequence ID" value="CAG1834203.1"/>
    <property type="molecule type" value="Genomic_DNA"/>
</dbReference>
<feature type="transmembrane region" description="Helical" evidence="10">
    <location>
        <begin position="23"/>
        <end position="43"/>
    </location>
</feature>
<feature type="transmembrane region" description="Helical" evidence="10">
    <location>
        <begin position="55"/>
        <end position="78"/>
    </location>
</feature>
<organism evidence="12 13">
    <name type="scientific">Musa acuminata subsp. malaccensis</name>
    <name type="common">Wild banana</name>
    <name type="synonym">Musa malaccensis</name>
    <dbReference type="NCBI Taxonomy" id="214687"/>
    <lineage>
        <taxon>Eukaryota</taxon>
        <taxon>Viridiplantae</taxon>
        <taxon>Streptophyta</taxon>
        <taxon>Embryophyta</taxon>
        <taxon>Tracheophyta</taxon>
        <taxon>Spermatophyta</taxon>
        <taxon>Magnoliopsida</taxon>
        <taxon>Liliopsida</taxon>
        <taxon>Zingiberales</taxon>
        <taxon>Musaceae</taxon>
        <taxon>Musa</taxon>
    </lineage>
</organism>
<keyword evidence="3" id="KW-0813">Transport</keyword>